<comment type="caution">
    <text evidence="6">The sequence shown here is derived from an EMBL/GenBank/DDBJ whole genome shotgun (WGS) entry which is preliminary data.</text>
</comment>
<dbReference type="InterPro" id="IPR018170">
    <property type="entry name" value="Aldo/ket_reductase_CS"/>
</dbReference>
<dbReference type="PIRSF" id="PIRSF000097">
    <property type="entry name" value="AKR"/>
    <property type="match status" value="1"/>
</dbReference>
<accession>A0A1Y2G060</accession>
<evidence type="ECO:0000259" key="5">
    <source>
        <dbReference type="Pfam" id="PF00248"/>
    </source>
</evidence>
<dbReference type="PANTHER" id="PTHR11732">
    <property type="entry name" value="ALDO/KETO REDUCTASE"/>
    <property type="match status" value="1"/>
</dbReference>
<sequence>MSFGKTITLNNGVKLPQIGLGTWQSAPGQVQDAVEAAIKAGYRHIDAAVIYGNQNEVAEGIRRAAVDRKELFLVSKLWCNSHRPELVEADLDNTLKELDTDYLDLYLIHWPTHFAPGKTMSATAAREDGKGQEVVIDTEAPSIAETWKAMVKLLDSGKVKAIGVSNFTIKHLEILAAASDVIPAVNQIEAHPLLQQAELLEYCAKKNIHITAYSPLGQNITGRPPVIAHKTVEEVAKKANATTAQVLIAWGVSKGYSVIPKSVTPSRIASNFQQVTLAQEDLDTISDIVKTEGRMRYNIPMLYDPRWPINVFEEDSEKDAPRKVW</sequence>
<dbReference type="SUPFAM" id="SSF51430">
    <property type="entry name" value="NAD(P)-linked oxidoreductase"/>
    <property type="match status" value="1"/>
</dbReference>
<organism evidence="6 7">
    <name type="scientific">Leucosporidium creatinivorum</name>
    <dbReference type="NCBI Taxonomy" id="106004"/>
    <lineage>
        <taxon>Eukaryota</taxon>
        <taxon>Fungi</taxon>
        <taxon>Dikarya</taxon>
        <taxon>Basidiomycota</taxon>
        <taxon>Pucciniomycotina</taxon>
        <taxon>Microbotryomycetes</taxon>
        <taxon>Leucosporidiales</taxon>
        <taxon>Leucosporidium</taxon>
    </lineage>
</organism>
<dbReference type="STRING" id="106004.A0A1Y2G060"/>
<keyword evidence="7" id="KW-1185">Reference proteome</keyword>
<dbReference type="InParanoid" id="A0A1Y2G060"/>
<evidence type="ECO:0000256" key="4">
    <source>
        <dbReference type="PIRSR" id="PIRSR000097-3"/>
    </source>
</evidence>
<reference evidence="6 7" key="1">
    <citation type="submission" date="2016-07" db="EMBL/GenBank/DDBJ databases">
        <title>Pervasive Adenine N6-methylation of Active Genes in Fungi.</title>
        <authorList>
            <consortium name="DOE Joint Genome Institute"/>
            <person name="Mondo S.J."/>
            <person name="Dannebaum R.O."/>
            <person name="Kuo R.C."/>
            <person name="Labutti K."/>
            <person name="Haridas S."/>
            <person name="Kuo A."/>
            <person name="Salamov A."/>
            <person name="Ahrendt S.R."/>
            <person name="Lipzen A."/>
            <person name="Sullivan W."/>
            <person name="Andreopoulos W.B."/>
            <person name="Clum A."/>
            <person name="Lindquist E."/>
            <person name="Daum C."/>
            <person name="Ramamoorthy G.K."/>
            <person name="Gryganskyi A."/>
            <person name="Culley D."/>
            <person name="Magnuson J.K."/>
            <person name="James T.Y."/>
            <person name="O'Malley M.A."/>
            <person name="Stajich J.E."/>
            <person name="Spatafora J.W."/>
            <person name="Visel A."/>
            <person name="Grigoriev I.V."/>
        </authorList>
    </citation>
    <scope>NUCLEOTIDE SEQUENCE [LARGE SCALE GENOMIC DNA]</scope>
    <source>
        <strain evidence="6 7">62-1032</strain>
    </source>
</reference>
<dbReference type="PRINTS" id="PR00069">
    <property type="entry name" value="ALDKETRDTASE"/>
</dbReference>
<dbReference type="InterPro" id="IPR023210">
    <property type="entry name" value="NADP_OxRdtase_dom"/>
</dbReference>
<evidence type="ECO:0000256" key="3">
    <source>
        <dbReference type="PIRSR" id="PIRSR000097-2"/>
    </source>
</evidence>
<proteinExistence type="inferred from homology"/>
<dbReference type="Pfam" id="PF00248">
    <property type="entry name" value="Aldo_ket_red"/>
    <property type="match status" value="1"/>
</dbReference>
<dbReference type="FunCoup" id="A0A1Y2G060">
    <property type="interactions" value="388"/>
</dbReference>
<dbReference type="InterPro" id="IPR036812">
    <property type="entry name" value="NAD(P)_OxRdtase_dom_sf"/>
</dbReference>
<evidence type="ECO:0000313" key="7">
    <source>
        <dbReference type="Proteomes" id="UP000193467"/>
    </source>
</evidence>
<dbReference type="OrthoDB" id="416253at2759"/>
<evidence type="ECO:0000256" key="2">
    <source>
        <dbReference type="PIRSR" id="PIRSR000097-1"/>
    </source>
</evidence>
<feature type="domain" description="NADP-dependent oxidoreductase" evidence="5">
    <location>
        <begin position="18"/>
        <end position="288"/>
    </location>
</feature>
<dbReference type="EMBL" id="MCGR01000005">
    <property type="protein sequence ID" value="ORY89807.1"/>
    <property type="molecule type" value="Genomic_DNA"/>
</dbReference>
<gene>
    <name evidence="6" type="ORF">BCR35DRAFT_350233</name>
</gene>
<dbReference type="Gene3D" id="3.20.20.100">
    <property type="entry name" value="NADP-dependent oxidoreductase domain"/>
    <property type="match status" value="1"/>
</dbReference>
<dbReference type="InterPro" id="IPR020471">
    <property type="entry name" value="AKR"/>
</dbReference>
<comment type="similarity">
    <text evidence="1">Belongs to the aldo/keto reductase family.</text>
</comment>
<protein>
    <submittedName>
        <fullName evidence="6">NADP-dependent oxidoreductase domain-containing protein</fullName>
    </submittedName>
</protein>
<dbReference type="FunFam" id="3.20.20.100:FF:000036">
    <property type="entry name" value="NADP-dependent oxidoreductase domain-containing protein"/>
    <property type="match status" value="1"/>
</dbReference>
<name>A0A1Y2G060_9BASI</name>
<dbReference type="Proteomes" id="UP000193467">
    <property type="component" value="Unassembled WGS sequence"/>
</dbReference>
<dbReference type="AlphaFoldDB" id="A0A1Y2G060"/>
<evidence type="ECO:0000313" key="6">
    <source>
        <dbReference type="EMBL" id="ORY89807.1"/>
    </source>
</evidence>
<feature type="binding site" evidence="3">
    <location>
        <position position="109"/>
    </location>
    <ligand>
        <name>substrate</name>
    </ligand>
</feature>
<feature type="site" description="Lowers pKa of active site Tyr" evidence="4">
    <location>
        <position position="76"/>
    </location>
</feature>
<evidence type="ECO:0000256" key="1">
    <source>
        <dbReference type="ARBA" id="ARBA00007905"/>
    </source>
</evidence>
<dbReference type="PROSITE" id="PS00062">
    <property type="entry name" value="ALDOKETO_REDUCTASE_2"/>
    <property type="match status" value="1"/>
</dbReference>
<feature type="active site" description="Proton donor" evidence="2">
    <location>
        <position position="51"/>
    </location>
</feature>
<dbReference type="GO" id="GO:0016491">
    <property type="term" value="F:oxidoreductase activity"/>
    <property type="evidence" value="ECO:0007669"/>
    <property type="project" value="InterPro"/>
</dbReference>